<name>A0A0D7AY47_9AGAR</name>
<dbReference type="AlphaFoldDB" id="A0A0D7AY47"/>
<sequence length="87" mass="9111">MAEVADGAGACCALFCCMGFAGWCGTHTFGGGERGRKIGCGSCCSRSLDDDEFDAAVKKDMERTRDPSIPMAASEPMIAMPPSNQKP</sequence>
<protein>
    <submittedName>
        <fullName evidence="2">Uncharacterized protein</fullName>
    </submittedName>
</protein>
<organism evidence="2 3">
    <name type="scientific">Cylindrobasidium torrendii FP15055 ss-10</name>
    <dbReference type="NCBI Taxonomy" id="1314674"/>
    <lineage>
        <taxon>Eukaryota</taxon>
        <taxon>Fungi</taxon>
        <taxon>Dikarya</taxon>
        <taxon>Basidiomycota</taxon>
        <taxon>Agaricomycotina</taxon>
        <taxon>Agaricomycetes</taxon>
        <taxon>Agaricomycetidae</taxon>
        <taxon>Agaricales</taxon>
        <taxon>Marasmiineae</taxon>
        <taxon>Physalacriaceae</taxon>
        <taxon>Cylindrobasidium</taxon>
    </lineage>
</organism>
<evidence type="ECO:0000313" key="2">
    <source>
        <dbReference type="EMBL" id="KIY62171.1"/>
    </source>
</evidence>
<evidence type="ECO:0000256" key="1">
    <source>
        <dbReference type="SAM" id="MobiDB-lite"/>
    </source>
</evidence>
<dbReference type="OrthoDB" id="2982273at2759"/>
<keyword evidence="3" id="KW-1185">Reference proteome</keyword>
<dbReference type="EMBL" id="KN880816">
    <property type="protein sequence ID" value="KIY62171.1"/>
    <property type="molecule type" value="Genomic_DNA"/>
</dbReference>
<evidence type="ECO:0000313" key="3">
    <source>
        <dbReference type="Proteomes" id="UP000054007"/>
    </source>
</evidence>
<accession>A0A0D7AY47</accession>
<proteinExistence type="predicted"/>
<dbReference type="Proteomes" id="UP000054007">
    <property type="component" value="Unassembled WGS sequence"/>
</dbReference>
<reference evidence="2 3" key="1">
    <citation type="journal article" date="2015" name="Fungal Genet. Biol.">
        <title>Evolution of novel wood decay mechanisms in Agaricales revealed by the genome sequences of Fistulina hepatica and Cylindrobasidium torrendii.</title>
        <authorList>
            <person name="Floudas D."/>
            <person name="Held B.W."/>
            <person name="Riley R."/>
            <person name="Nagy L.G."/>
            <person name="Koehler G."/>
            <person name="Ransdell A.S."/>
            <person name="Younus H."/>
            <person name="Chow J."/>
            <person name="Chiniquy J."/>
            <person name="Lipzen A."/>
            <person name="Tritt A."/>
            <person name="Sun H."/>
            <person name="Haridas S."/>
            <person name="LaButti K."/>
            <person name="Ohm R.A."/>
            <person name="Kues U."/>
            <person name="Blanchette R.A."/>
            <person name="Grigoriev I.V."/>
            <person name="Minto R.E."/>
            <person name="Hibbett D.S."/>
        </authorList>
    </citation>
    <scope>NUCLEOTIDE SEQUENCE [LARGE SCALE GENOMIC DNA]</scope>
    <source>
        <strain evidence="2 3">FP15055 ss-10</strain>
    </source>
</reference>
<gene>
    <name evidence="2" type="ORF">CYLTODRAFT_427109</name>
</gene>
<feature type="region of interest" description="Disordered" evidence="1">
    <location>
        <begin position="60"/>
        <end position="87"/>
    </location>
</feature>